<dbReference type="AlphaFoldDB" id="U2BTX5"/>
<gene>
    <name evidence="4" type="ORF">HMPREF1981_03028</name>
</gene>
<dbReference type="Gene3D" id="3.40.50.1820">
    <property type="entry name" value="alpha/beta hydrolase"/>
    <property type="match status" value="1"/>
</dbReference>
<protein>
    <submittedName>
        <fullName evidence="4">Uncharacterized protein</fullName>
    </submittedName>
</protein>
<evidence type="ECO:0000256" key="3">
    <source>
        <dbReference type="SAM" id="SignalP"/>
    </source>
</evidence>
<proteinExistence type="predicted"/>
<keyword evidence="1 3" id="KW-0732">Signal</keyword>
<accession>U2BTX5</accession>
<comment type="caution">
    <text evidence="4">The sequence shown here is derived from an EMBL/GenBank/DDBJ whole genome shotgun (WGS) entry which is preliminary data.</text>
</comment>
<evidence type="ECO:0000313" key="4">
    <source>
        <dbReference type="EMBL" id="ERI81639.1"/>
    </source>
</evidence>
<evidence type="ECO:0000313" key="5">
    <source>
        <dbReference type="Proteomes" id="UP000016496"/>
    </source>
</evidence>
<dbReference type="InterPro" id="IPR050955">
    <property type="entry name" value="Plant_Biomass_Hydrol_Est"/>
</dbReference>
<feature type="signal peptide" evidence="3">
    <location>
        <begin position="1"/>
        <end position="20"/>
    </location>
</feature>
<dbReference type="InterPro" id="IPR029058">
    <property type="entry name" value="AB_hydrolase_fold"/>
</dbReference>
<feature type="compositionally biased region" description="Basic and acidic residues" evidence="2">
    <location>
        <begin position="29"/>
        <end position="60"/>
    </location>
</feature>
<dbReference type="HOGENOM" id="CLU_039502_0_0_10"/>
<name>U2BTX5_9BACE</name>
<dbReference type="RefSeq" id="WP_021646787.1">
    <property type="nucleotide sequence ID" value="NZ_KE993153.1"/>
</dbReference>
<evidence type="ECO:0000256" key="2">
    <source>
        <dbReference type="SAM" id="MobiDB-lite"/>
    </source>
</evidence>
<dbReference type="Proteomes" id="UP000016496">
    <property type="component" value="Unassembled WGS sequence"/>
</dbReference>
<feature type="region of interest" description="Disordered" evidence="2">
    <location>
        <begin position="29"/>
        <end position="62"/>
    </location>
</feature>
<dbReference type="PANTHER" id="PTHR43037:SF1">
    <property type="entry name" value="BLL1128 PROTEIN"/>
    <property type="match status" value="1"/>
</dbReference>
<dbReference type="PATRIC" id="fig|1321819.3.peg.2797"/>
<dbReference type="EMBL" id="AWSV01000155">
    <property type="protein sequence ID" value="ERI81639.1"/>
    <property type="molecule type" value="Genomic_DNA"/>
</dbReference>
<dbReference type="SUPFAM" id="SSF53474">
    <property type="entry name" value="alpha/beta-Hydrolases"/>
    <property type="match status" value="1"/>
</dbReference>
<feature type="chain" id="PRO_5004623976" evidence="3">
    <location>
        <begin position="21"/>
        <end position="488"/>
    </location>
</feature>
<evidence type="ECO:0000256" key="1">
    <source>
        <dbReference type="ARBA" id="ARBA00022729"/>
    </source>
</evidence>
<dbReference type="PANTHER" id="PTHR43037">
    <property type="entry name" value="UNNAMED PRODUCT-RELATED"/>
    <property type="match status" value="1"/>
</dbReference>
<reference evidence="4 5" key="1">
    <citation type="submission" date="2013-08" db="EMBL/GenBank/DDBJ databases">
        <authorList>
            <person name="Weinstock G."/>
            <person name="Sodergren E."/>
            <person name="Wylie T."/>
            <person name="Fulton L."/>
            <person name="Fulton R."/>
            <person name="Fronick C."/>
            <person name="O'Laughlin M."/>
            <person name="Godfrey J."/>
            <person name="Miner T."/>
            <person name="Herter B."/>
            <person name="Appelbaum E."/>
            <person name="Cordes M."/>
            <person name="Lek S."/>
            <person name="Wollam A."/>
            <person name="Pepin K.H."/>
            <person name="Palsikar V.B."/>
            <person name="Mitreva M."/>
            <person name="Wilson R.K."/>
        </authorList>
    </citation>
    <scope>NUCLEOTIDE SEQUENCE [LARGE SCALE GENOMIC DNA]</scope>
    <source>
        <strain evidence="4 5">F0041</strain>
    </source>
</reference>
<sequence>MKFVKLVCLLLVVACSHCTAKEPELKLPDTKERKHDEGAGKEIRQDENPEREDGGKEPDAGKYPQMEEIVSFFSGSLSGQHTLFEKQKIFDISETDRYRSIVWEAWKEANAHFDEERLIGLTPLSAARTGKWHLPTSLEPDAVMPYYWGTKGEKPEKGYPLYLYMHGSGGKESEWATGLSICQRFADAPSVYFIPQIPNEGAYYRWWQKAKQYAWEKLLRQAFLSGEVDPDRVYFFGISEGGYGSQRLASFYADYLAGAGPMAGGEPLKNAPAENCRNMAFSLRTGDNDRMFYRNTLTSYVKEEFERLQRQNPETYIHRVELIPGAGHSIDYTPTTPWLSRYTRNPYPKQVSWEDFEMDGLHRRGFYNLYVKERPDENARTFYEMNISGNDIDLKVSDVAYETIERDPRWGIEMKFRKNYTPSKKGKLILYLCPELVDLSRKVTVSVNGRKVYTGKVRPELKHIVNSCAAFCDPRRLYPAAVEVTLSE</sequence>
<organism evidence="4 5">
    <name type="scientific">Bacteroides pyogenes F0041</name>
    <dbReference type="NCBI Taxonomy" id="1321819"/>
    <lineage>
        <taxon>Bacteria</taxon>
        <taxon>Pseudomonadati</taxon>
        <taxon>Bacteroidota</taxon>
        <taxon>Bacteroidia</taxon>
        <taxon>Bacteroidales</taxon>
        <taxon>Bacteroidaceae</taxon>
        <taxon>Bacteroides</taxon>
    </lineage>
</organism>